<protein>
    <submittedName>
        <fullName evidence="1">Uncharacterized protein</fullName>
    </submittedName>
</protein>
<evidence type="ECO:0000313" key="1">
    <source>
        <dbReference type="EMBL" id="HIX56822.1"/>
    </source>
</evidence>
<accession>A0A9D1WEJ7</accession>
<comment type="caution">
    <text evidence="1">The sequence shown here is derived from an EMBL/GenBank/DDBJ whole genome shotgun (WGS) entry which is preliminary data.</text>
</comment>
<evidence type="ECO:0000313" key="2">
    <source>
        <dbReference type="Proteomes" id="UP000886829"/>
    </source>
</evidence>
<reference evidence="1" key="2">
    <citation type="submission" date="2021-04" db="EMBL/GenBank/DDBJ databases">
        <authorList>
            <person name="Gilroy R."/>
        </authorList>
    </citation>
    <scope>NUCLEOTIDE SEQUENCE</scope>
    <source>
        <strain evidence="1">USASDec5-558</strain>
    </source>
</reference>
<name>A0A9D1WEJ7_9GAMM</name>
<gene>
    <name evidence="1" type="ORF">H9850_05050</name>
</gene>
<sequence>MIGLISGVQCVWGGAGGFEDHVLSPEDISKIRAAGQKAGLSEEDTRDLYNEIAFSTYDARPHPSTAWRPIRGSLVDNKTGYGGSGLTFEEDYRHRVPPHDSEVISLLMVRAGLEQLERLKSQGTL</sequence>
<dbReference type="EMBL" id="DXEV01000094">
    <property type="protein sequence ID" value="HIX56822.1"/>
    <property type="molecule type" value="Genomic_DNA"/>
</dbReference>
<dbReference type="AlphaFoldDB" id="A0A9D1WEJ7"/>
<reference evidence="1" key="1">
    <citation type="journal article" date="2021" name="PeerJ">
        <title>Extensive microbial diversity within the chicken gut microbiome revealed by metagenomics and culture.</title>
        <authorList>
            <person name="Gilroy R."/>
            <person name="Ravi A."/>
            <person name="Getino M."/>
            <person name="Pursley I."/>
            <person name="Horton D.L."/>
            <person name="Alikhan N.F."/>
            <person name="Baker D."/>
            <person name="Gharbi K."/>
            <person name="Hall N."/>
            <person name="Watson M."/>
            <person name="Adriaenssens E.M."/>
            <person name="Foster-Nyarko E."/>
            <person name="Jarju S."/>
            <person name="Secka A."/>
            <person name="Antonio M."/>
            <person name="Oren A."/>
            <person name="Chaudhuri R.R."/>
            <person name="La Ragione R."/>
            <person name="Hildebrand F."/>
            <person name="Pallen M.J."/>
        </authorList>
    </citation>
    <scope>NUCLEOTIDE SEQUENCE</scope>
    <source>
        <strain evidence="1">USASDec5-558</strain>
    </source>
</reference>
<organism evidence="1 2">
    <name type="scientific">Candidatus Anaerobiospirillum pullistercoris</name>
    <dbReference type="NCBI Taxonomy" id="2838452"/>
    <lineage>
        <taxon>Bacteria</taxon>
        <taxon>Pseudomonadati</taxon>
        <taxon>Pseudomonadota</taxon>
        <taxon>Gammaproteobacteria</taxon>
        <taxon>Aeromonadales</taxon>
        <taxon>Succinivibrionaceae</taxon>
        <taxon>Anaerobiospirillum</taxon>
    </lineage>
</organism>
<proteinExistence type="predicted"/>
<dbReference type="Proteomes" id="UP000886829">
    <property type="component" value="Unassembled WGS sequence"/>
</dbReference>